<name>A0ABT1QS45_9GAMM</name>
<proteinExistence type="predicted"/>
<reference evidence="2" key="1">
    <citation type="submission" date="2022-07" db="EMBL/GenBank/DDBJ databases">
        <title>Tahibacter sp., a new gammaproteobacterium isolated from the silt sample collected at pig farm.</title>
        <authorList>
            <person name="Chen H."/>
        </authorList>
    </citation>
    <scope>NUCLEOTIDE SEQUENCE</scope>
    <source>
        <strain evidence="2">P2K</strain>
    </source>
</reference>
<dbReference type="InterPro" id="IPR015330">
    <property type="entry name" value="DNA_primase/pol_bifunc_N"/>
</dbReference>
<evidence type="ECO:0000259" key="1">
    <source>
        <dbReference type="SMART" id="SM00943"/>
    </source>
</evidence>
<dbReference type="Pfam" id="PF09250">
    <property type="entry name" value="Prim-Pol"/>
    <property type="match status" value="1"/>
</dbReference>
<protein>
    <submittedName>
        <fullName evidence="2">Bifunctional DNA primase/polymerase</fullName>
    </submittedName>
</protein>
<dbReference type="SMART" id="SM00943">
    <property type="entry name" value="Prim-Pol"/>
    <property type="match status" value="1"/>
</dbReference>
<dbReference type="EMBL" id="JANFQO010000008">
    <property type="protein sequence ID" value="MCQ4165120.1"/>
    <property type="molecule type" value="Genomic_DNA"/>
</dbReference>
<evidence type="ECO:0000313" key="2">
    <source>
        <dbReference type="EMBL" id="MCQ4165120.1"/>
    </source>
</evidence>
<feature type="domain" description="DNA primase/polymerase bifunctional N-terminal" evidence="1">
    <location>
        <begin position="12"/>
        <end position="188"/>
    </location>
</feature>
<dbReference type="RefSeq" id="WP_255914184.1">
    <property type="nucleotide sequence ID" value="NZ_JANFQO010000008.1"/>
</dbReference>
<dbReference type="InterPro" id="IPR014819">
    <property type="entry name" value="PriCT_2"/>
</dbReference>
<gene>
    <name evidence="2" type="ORF">NM961_10405</name>
</gene>
<dbReference type="Pfam" id="PF08707">
    <property type="entry name" value="PriCT_2"/>
    <property type="match status" value="1"/>
</dbReference>
<dbReference type="CDD" id="cd04859">
    <property type="entry name" value="Prim_Pol"/>
    <property type="match status" value="1"/>
</dbReference>
<dbReference type="SUPFAM" id="SSF56747">
    <property type="entry name" value="Prim-pol domain"/>
    <property type="match status" value="1"/>
</dbReference>
<dbReference type="Proteomes" id="UP001165498">
    <property type="component" value="Unassembled WGS sequence"/>
</dbReference>
<organism evidence="2 3">
    <name type="scientific">Tahibacter harae</name>
    <dbReference type="NCBI Taxonomy" id="2963937"/>
    <lineage>
        <taxon>Bacteria</taxon>
        <taxon>Pseudomonadati</taxon>
        <taxon>Pseudomonadota</taxon>
        <taxon>Gammaproteobacteria</taxon>
        <taxon>Lysobacterales</taxon>
        <taxon>Rhodanobacteraceae</taxon>
        <taxon>Tahibacter</taxon>
    </lineage>
</organism>
<accession>A0ABT1QS45</accession>
<keyword evidence="3" id="KW-1185">Reference proteome</keyword>
<comment type="caution">
    <text evidence="2">The sequence shown here is derived from an EMBL/GenBank/DDBJ whole genome shotgun (WGS) entry which is preliminary data.</text>
</comment>
<sequence length="752" mass="80439">MTESPRTLAEYAAAYAARGLAVFPLHWVVAAGTALGCSCADSDCRSPAKHPLTVNGVKDASTDAAAVAAWWEAWPQANIGLALGGFVVVDTDPRNGGDIALEMLEAQHGRLPDTWLAITGGGGTHHVYAAAAGAHYPGKLGKGVDLKRGDGAYIVVEPSRHISGNHYAWEASSSPLDGAACAPAPAWMVSAQGLAQAAPVVAVGLIPPQQHLELRSALAFVDGDSRDTWLTVGMALHSTGAQNAFAIWTEWSQLSEKFNAADQRRVWNSFSNKANGVQLQTIFALAQAAGWVNPASAKAQQFDERAEAAIAYCNATPRIEIVEPAQGQAQRDPFPVPILEEAAAWIRRRYGLTHPDVTRQTVLAVTGLAASRVYVGDDGSPAHLCLGVVTESAILSNYVRDAIARLLEDCGCQRMQRGTRANAPSNIYSALFKAPACIHVVNDFGHLAQFAKRQPSGVLDQTFAVMADAYVGSNIYLDSAAEAGLRPQSTDEQLVIHSPALTTVLISTFEQMGALLQRGELCRGLLQYQLPIVAETQERLSGTPTNEGAPAALVDAFRRVRRLEHRPGSYSQAEIYGQQPCSRPNLIRVRFATAFDEYAAAIAGVSDTPAHAPLVLAAQAQAKRIATALGAWADPASPLASREILAWACSYTVAALRAWLERYDTLGNEDGKIDVAQKVIAAIAARRGEGIPRAKLPNFCWAYRAIRDNEKRAKLIDGLLDDGDLVEITKEGERKKTLVAAKFVKKTLVVTA</sequence>
<evidence type="ECO:0000313" key="3">
    <source>
        <dbReference type="Proteomes" id="UP001165498"/>
    </source>
</evidence>